<dbReference type="RefSeq" id="WP_061429909.1">
    <property type="nucleotide sequence ID" value="NZ_JADNGM010000066.1"/>
</dbReference>
<reference evidence="1 2" key="1">
    <citation type="journal article" date="2016" name="PLoS ONE">
        <title>Plasmid Characterization and Chromosome Analysis of Two netF+ Clostridium perfringens Isolates Associated with Foal and Canine Necrotizing Enteritis.</title>
        <authorList>
            <person name="Mehdizadeh Gohari I."/>
            <person name="Kropinski A.M."/>
            <person name="Weese S.J."/>
            <person name="Parreira V.R."/>
            <person name="Whitehead A.E."/>
            <person name="Boerlin P."/>
            <person name="Prescott J.F."/>
        </authorList>
    </citation>
    <scope>NUCLEOTIDE SEQUENCE [LARGE SCALE GENOMIC DNA]</scope>
    <source>
        <strain evidence="1 2">JP838</strain>
        <plasmid evidence="2">Plasmid pJFP838A</plasmid>
    </source>
</reference>
<dbReference type="Proteomes" id="UP000070260">
    <property type="component" value="Plasmid pJFP838A"/>
</dbReference>
<sequence length="108" mass="12678">MLITTLIKKRMEKLNISLEELSESSLVDRDIIYNFLNSKETDTKLISIIDLEFLLEALYLPKDCIDKLNDNNINIYVNNSLIKSKIDLVMEDFDFLMKVYNEQKIKAL</sequence>
<dbReference type="PATRIC" id="fig|1502.177.peg.3626"/>
<geneLocation type="plasmid" evidence="1 2">
    <name>pJFP838A</name>
</geneLocation>
<accession>A0A140GS22</accession>
<protein>
    <recommendedName>
        <fullName evidence="3">HTH cro/C1-type domain-containing protein</fullName>
    </recommendedName>
</protein>
<evidence type="ECO:0008006" key="3">
    <source>
        <dbReference type="Google" id="ProtNLM"/>
    </source>
</evidence>
<evidence type="ECO:0000313" key="1">
    <source>
        <dbReference type="EMBL" id="AMN31331.1"/>
    </source>
</evidence>
<dbReference type="AlphaFoldDB" id="A0A140GS22"/>
<name>A0A140GS22_CLOPF</name>
<gene>
    <name evidence="1" type="ORF">JFP838_pA0415</name>
</gene>
<keyword evidence="1" id="KW-0614">Plasmid</keyword>
<organism evidence="1 2">
    <name type="scientific">Clostridium perfringens</name>
    <dbReference type="NCBI Taxonomy" id="1502"/>
    <lineage>
        <taxon>Bacteria</taxon>
        <taxon>Bacillati</taxon>
        <taxon>Bacillota</taxon>
        <taxon>Clostridia</taxon>
        <taxon>Eubacteriales</taxon>
        <taxon>Clostridiaceae</taxon>
        <taxon>Clostridium</taxon>
    </lineage>
</organism>
<proteinExistence type="predicted"/>
<evidence type="ECO:0000313" key="2">
    <source>
        <dbReference type="Proteomes" id="UP000070260"/>
    </source>
</evidence>
<dbReference type="EMBL" id="CP013615">
    <property type="protein sequence ID" value="AMN31331.1"/>
    <property type="molecule type" value="Genomic_DNA"/>
</dbReference>